<feature type="chain" id="PRO_5025346215" evidence="1">
    <location>
        <begin position="19"/>
        <end position="276"/>
    </location>
</feature>
<proteinExistence type="predicted"/>
<sequence length="276" mass="30467">MHTTFLTITLASSSLVTGRGGPLYTSTIGSDLDSTERAISSAVGPPFSPTWSHPRLSTFITIRTPAPLPAKSAEQEQYDKRDATVVLPDGHRHELVTRPMALFRGPWHMPQVNRPVIVHPTATPLLRQSAEEERHETRGATVVLSDGQRHELVTRDNRPVIVNPTPTPDAQPSKRALLANALADFAEAKAQALVHPTSQPSPSSQRTRVGNNIADFFDARLKGLGRPAEDPAKFELTSEQLLDDSYWRWPALDWRKPEELEEVDGRKAKSATGWNA</sequence>
<evidence type="ECO:0000313" key="3">
    <source>
        <dbReference type="Proteomes" id="UP000799324"/>
    </source>
</evidence>
<evidence type="ECO:0000256" key="1">
    <source>
        <dbReference type="SAM" id="SignalP"/>
    </source>
</evidence>
<dbReference type="EMBL" id="MU004325">
    <property type="protein sequence ID" value="KAF2657391.1"/>
    <property type="molecule type" value="Genomic_DNA"/>
</dbReference>
<evidence type="ECO:0000313" key="2">
    <source>
        <dbReference type="EMBL" id="KAF2657391.1"/>
    </source>
</evidence>
<feature type="signal peptide" evidence="1">
    <location>
        <begin position="1"/>
        <end position="18"/>
    </location>
</feature>
<keyword evidence="3" id="KW-1185">Reference proteome</keyword>
<keyword evidence="1" id="KW-0732">Signal</keyword>
<dbReference type="AlphaFoldDB" id="A0A6A6TDJ4"/>
<reference evidence="2" key="1">
    <citation type="journal article" date="2020" name="Stud. Mycol.">
        <title>101 Dothideomycetes genomes: a test case for predicting lifestyles and emergence of pathogens.</title>
        <authorList>
            <person name="Haridas S."/>
            <person name="Albert R."/>
            <person name="Binder M."/>
            <person name="Bloem J."/>
            <person name="Labutti K."/>
            <person name="Salamov A."/>
            <person name="Andreopoulos B."/>
            <person name="Baker S."/>
            <person name="Barry K."/>
            <person name="Bills G."/>
            <person name="Bluhm B."/>
            <person name="Cannon C."/>
            <person name="Castanera R."/>
            <person name="Culley D."/>
            <person name="Daum C."/>
            <person name="Ezra D."/>
            <person name="Gonzalez J."/>
            <person name="Henrissat B."/>
            <person name="Kuo A."/>
            <person name="Liang C."/>
            <person name="Lipzen A."/>
            <person name="Lutzoni F."/>
            <person name="Magnuson J."/>
            <person name="Mondo S."/>
            <person name="Nolan M."/>
            <person name="Ohm R."/>
            <person name="Pangilinan J."/>
            <person name="Park H.-J."/>
            <person name="Ramirez L."/>
            <person name="Alfaro M."/>
            <person name="Sun H."/>
            <person name="Tritt A."/>
            <person name="Yoshinaga Y."/>
            <person name="Zwiers L.-H."/>
            <person name="Turgeon B."/>
            <person name="Goodwin S."/>
            <person name="Spatafora J."/>
            <person name="Crous P."/>
            <person name="Grigoriev I."/>
        </authorList>
    </citation>
    <scope>NUCLEOTIDE SEQUENCE</scope>
    <source>
        <strain evidence="2">CBS 122681</strain>
    </source>
</reference>
<accession>A0A6A6TDJ4</accession>
<gene>
    <name evidence="2" type="ORF">K491DRAFT_714428</name>
</gene>
<name>A0A6A6TDJ4_9PLEO</name>
<protein>
    <submittedName>
        <fullName evidence="2">Uncharacterized protein</fullName>
    </submittedName>
</protein>
<dbReference type="Proteomes" id="UP000799324">
    <property type="component" value="Unassembled WGS sequence"/>
</dbReference>
<organism evidence="2 3">
    <name type="scientific">Lophiostoma macrostomum CBS 122681</name>
    <dbReference type="NCBI Taxonomy" id="1314788"/>
    <lineage>
        <taxon>Eukaryota</taxon>
        <taxon>Fungi</taxon>
        <taxon>Dikarya</taxon>
        <taxon>Ascomycota</taxon>
        <taxon>Pezizomycotina</taxon>
        <taxon>Dothideomycetes</taxon>
        <taxon>Pleosporomycetidae</taxon>
        <taxon>Pleosporales</taxon>
        <taxon>Lophiostomataceae</taxon>
        <taxon>Lophiostoma</taxon>
    </lineage>
</organism>